<dbReference type="NCBIfam" id="TIGR00254">
    <property type="entry name" value="GGDEF"/>
    <property type="match status" value="1"/>
</dbReference>
<feature type="transmembrane region" description="Helical" evidence="3">
    <location>
        <begin position="103"/>
        <end position="121"/>
    </location>
</feature>
<feature type="transmembrane region" description="Helical" evidence="3">
    <location>
        <begin position="153"/>
        <end position="171"/>
    </location>
</feature>
<organism evidence="5 6">
    <name type="scientific">Jeongeupia naejangsanensis</name>
    <dbReference type="NCBI Taxonomy" id="613195"/>
    <lineage>
        <taxon>Bacteria</taxon>
        <taxon>Pseudomonadati</taxon>
        <taxon>Pseudomonadota</taxon>
        <taxon>Betaproteobacteria</taxon>
        <taxon>Neisseriales</taxon>
        <taxon>Chitinibacteraceae</taxon>
        <taxon>Jeongeupia</taxon>
    </lineage>
</organism>
<proteinExistence type="predicted"/>
<keyword evidence="3" id="KW-0812">Transmembrane</keyword>
<sequence>MFTSLISDSRSLLLLSVAIYLTLGAFLLLIWRTRRVQAGFGLWAGSDLILGAALLVLLAREWLPPFPTAAVGSALLLAMPPLSEWALRKALDCDTPEARRAMLASWAGCFLVWLVAFVAGLPLQYRSVIIAGCMIALNLRVVVLLLRHGRSSLPLQIVATIYLLFAALHLARGARLLSLESIQYLSHDPWLNASLLVAALLMIARDMGFLCFTHARIESELRDAQAELQRRANEDVLTGLGSRRHFEDTLPVMQAQARRQHLPQTLLLIDIDHFKAINDRFGHQAGDNVLVALADTLRQIGRNGDLYARFGGDEFVLLLHDCSPEAGGAISRRLTESVASQVRKPDGTPVSVSIGYTPLMPYEKLQVAYPRADRALYAAKAAGRGCAVAAPLSEPEVPG</sequence>
<feature type="transmembrane region" description="Helical" evidence="3">
    <location>
        <begin position="127"/>
        <end position="146"/>
    </location>
</feature>
<gene>
    <name evidence="5" type="ORF">JMJ54_08005</name>
</gene>
<comment type="caution">
    <text evidence="5">The sequence shown here is derived from an EMBL/GenBank/DDBJ whole genome shotgun (WGS) entry which is preliminary data.</text>
</comment>
<dbReference type="Proteomes" id="UP000809431">
    <property type="component" value="Unassembled WGS sequence"/>
</dbReference>
<feature type="transmembrane region" description="Helical" evidence="3">
    <location>
        <begin position="12"/>
        <end position="31"/>
    </location>
</feature>
<evidence type="ECO:0000256" key="1">
    <source>
        <dbReference type="ARBA" id="ARBA00012528"/>
    </source>
</evidence>
<evidence type="ECO:0000256" key="2">
    <source>
        <dbReference type="ARBA" id="ARBA00034247"/>
    </source>
</evidence>
<evidence type="ECO:0000313" key="5">
    <source>
        <dbReference type="EMBL" id="MBM3115770.1"/>
    </source>
</evidence>
<feature type="transmembrane region" description="Helical" evidence="3">
    <location>
        <begin position="38"/>
        <end position="59"/>
    </location>
</feature>
<dbReference type="PANTHER" id="PTHR45138">
    <property type="entry name" value="REGULATORY COMPONENTS OF SENSORY TRANSDUCTION SYSTEM"/>
    <property type="match status" value="1"/>
</dbReference>
<dbReference type="InterPro" id="IPR050469">
    <property type="entry name" value="Diguanylate_Cyclase"/>
</dbReference>
<dbReference type="SUPFAM" id="SSF55073">
    <property type="entry name" value="Nucleotide cyclase"/>
    <property type="match status" value="1"/>
</dbReference>
<dbReference type="SMART" id="SM00267">
    <property type="entry name" value="GGDEF"/>
    <property type="match status" value="1"/>
</dbReference>
<evidence type="ECO:0000256" key="3">
    <source>
        <dbReference type="SAM" id="Phobius"/>
    </source>
</evidence>
<dbReference type="EMBL" id="JAESND010000003">
    <property type="protein sequence ID" value="MBM3115770.1"/>
    <property type="molecule type" value="Genomic_DNA"/>
</dbReference>
<name>A0ABS2BJH9_9NEIS</name>
<dbReference type="InterPro" id="IPR029787">
    <property type="entry name" value="Nucleotide_cyclase"/>
</dbReference>
<dbReference type="CDD" id="cd01949">
    <property type="entry name" value="GGDEF"/>
    <property type="match status" value="1"/>
</dbReference>
<feature type="transmembrane region" description="Helical" evidence="3">
    <location>
        <begin position="65"/>
        <end position="82"/>
    </location>
</feature>
<dbReference type="InterPro" id="IPR000160">
    <property type="entry name" value="GGDEF_dom"/>
</dbReference>
<dbReference type="RefSeq" id="WP_203537628.1">
    <property type="nucleotide sequence ID" value="NZ_JAESND010000003.1"/>
</dbReference>
<reference evidence="5 6" key="1">
    <citation type="submission" date="2021-01" db="EMBL/GenBank/DDBJ databases">
        <title>Draft Genome Sequence and Polyhydroxyalkanoate Biosynthetic Potential of Jeongeupia naejangsanensis Type Strain DSM 24253.</title>
        <authorList>
            <person name="Turrini P."/>
            <person name="Artuso I."/>
            <person name="Lugli G.A."/>
            <person name="Frangipani E."/>
            <person name="Ventura M."/>
            <person name="Visca P."/>
        </authorList>
    </citation>
    <scope>NUCLEOTIDE SEQUENCE [LARGE SCALE GENOMIC DNA]</scope>
    <source>
        <strain evidence="5 6">DSM 24253</strain>
    </source>
</reference>
<dbReference type="PANTHER" id="PTHR45138:SF9">
    <property type="entry name" value="DIGUANYLATE CYCLASE DGCM-RELATED"/>
    <property type="match status" value="1"/>
</dbReference>
<dbReference type="Pfam" id="PF00990">
    <property type="entry name" value="GGDEF"/>
    <property type="match status" value="1"/>
</dbReference>
<feature type="domain" description="GGDEF" evidence="4">
    <location>
        <begin position="262"/>
        <end position="392"/>
    </location>
</feature>
<evidence type="ECO:0000259" key="4">
    <source>
        <dbReference type="PROSITE" id="PS50887"/>
    </source>
</evidence>
<dbReference type="InterPro" id="IPR043128">
    <property type="entry name" value="Rev_trsase/Diguanyl_cyclase"/>
</dbReference>
<dbReference type="PROSITE" id="PS50887">
    <property type="entry name" value="GGDEF"/>
    <property type="match status" value="1"/>
</dbReference>
<comment type="catalytic activity">
    <reaction evidence="2">
        <text>2 GTP = 3',3'-c-di-GMP + 2 diphosphate</text>
        <dbReference type="Rhea" id="RHEA:24898"/>
        <dbReference type="ChEBI" id="CHEBI:33019"/>
        <dbReference type="ChEBI" id="CHEBI:37565"/>
        <dbReference type="ChEBI" id="CHEBI:58805"/>
        <dbReference type="EC" id="2.7.7.65"/>
    </reaction>
</comment>
<keyword evidence="3" id="KW-1133">Transmembrane helix</keyword>
<keyword evidence="3" id="KW-0472">Membrane</keyword>
<accession>A0ABS2BJH9</accession>
<feature type="transmembrane region" description="Helical" evidence="3">
    <location>
        <begin position="191"/>
        <end position="212"/>
    </location>
</feature>
<keyword evidence="6" id="KW-1185">Reference proteome</keyword>
<protein>
    <recommendedName>
        <fullName evidence="1">diguanylate cyclase</fullName>
        <ecNumber evidence="1">2.7.7.65</ecNumber>
    </recommendedName>
</protein>
<dbReference type="EC" id="2.7.7.65" evidence="1"/>
<evidence type="ECO:0000313" key="6">
    <source>
        <dbReference type="Proteomes" id="UP000809431"/>
    </source>
</evidence>
<dbReference type="Gene3D" id="3.30.70.270">
    <property type="match status" value="1"/>
</dbReference>